<evidence type="ECO:0000313" key="4">
    <source>
        <dbReference type="Proteomes" id="UP001139450"/>
    </source>
</evidence>
<keyword evidence="3" id="KW-0378">Hydrolase</keyword>
<accession>A0A9X1X653</accession>
<comment type="caution">
    <text evidence="3">The sequence shown here is derived from an EMBL/GenBank/DDBJ whole genome shotgun (WGS) entry which is preliminary data.</text>
</comment>
<sequence>MTDRPYSQMHPGLQLLLFVVVCAVTILAGYFIGSAIITALYGVNTLMDIAQLNISTANDVRALWILQIVSTTIPLGIIPIFFAYVVVKEPRGYLKFSRFNPILLFVVLLIMFMSLPVEEVLSNLNQRLTLPSALNDVEQWMKASEKQAERVTNIILKMNTPLDLVKVLLLVAATTAIVEELMFRGSLQTIFIRWSRNPHAGIWITAALFSAFHMEFFGFLPRLMLGVFFGYFVYWSGSIWPAIWGHFLNNGTAVVLTYLFQHKLIKDNPEEQHIFSYSGYLFSMIITVLLFVNFRNISLRGRHSTSDGA</sequence>
<feature type="transmembrane region" description="Helical" evidence="1">
    <location>
        <begin position="99"/>
        <end position="117"/>
    </location>
</feature>
<feature type="transmembrane region" description="Helical" evidence="1">
    <location>
        <begin position="62"/>
        <end position="87"/>
    </location>
</feature>
<dbReference type="PANTHER" id="PTHR43592:SF15">
    <property type="entry name" value="CAAX AMINO TERMINAL PROTEASE FAMILY PROTEIN"/>
    <property type="match status" value="1"/>
</dbReference>
<dbReference type="PANTHER" id="PTHR43592">
    <property type="entry name" value="CAAX AMINO TERMINAL PROTEASE"/>
    <property type="match status" value="1"/>
</dbReference>
<name>A0A9X1X653_9SPHI</name>
<dbReference type="GO" id="GO:0004175">
    <property type="term" value="F:endopeptidase activity"/>
    <property type="evidence" value="ECO:0007669"/>
    <property type="project" value="UniProtKB-ARBA"/>
</dbReference>
<feature type="domain" description="CAAX prenyl protease 2/Lysostaphin resistance protein A-like" evidence="2">
    <location>
        <begin position="164"/>
        <end position="251"/>
    </location>
</feature>
<dbReference type="GO" id="GO:0008237">
    <property type="term" value="F:metallopeptidase activity"/>
    <property type="evidence" value="ECO:0007669"/>
    <property type="project" value="UniProtKB-KW"/>
</dbReference>
<keyword evidence="1" id="KW-0812">Transmembrane</keyword>
<feature type="transmembrane region" description="Helical" evidence="1">
    <location>
        <begin position="203"/>
        <end position="234"/>
    </location>
</feature>
<organism evidence="3 4">
    <name type="scientific">Mucilaginibacter straminoryzae</name>
    <dbReference type="NCBI Taxonomy" id="2932774"/>
    <lineage>
        <taxon>Bacteria</taxon>
        <taxon>Pseudomonadati</taxon>
        <taxon>Bacteroidota</taxon>
        <taxon>Sphingobacteriia</taxon>
        <taxon>Sphingobacteriales</taxon>
        <taxon>Sphingobacteriaceae</taxon>
        <taxon>Mucilaginibacter</taxon>
    </lineage>
</organism>
<keyword evidence="1" id="KW-1133">Transmembrane helix</keyword>
<feature type="transmembrane region" description="Helical" evidence="1">
    <location>
        <begin position="12"/>
        <end position="42"/>
    </location>
</feature>
<keyword evidence="3" id="KW-0482">Metalloprotease</keyword>
<feature type="transmembrane region" description="Helical" evidence="1">
    <location>
        <begin position="274"/>
        <end position="294"/>
    </location>
</feature>
<keyword evidence="1" id="KW-0472">Membrane</keyword>
<dbReference type="Pfam" id="PF02517">
    <property type="entry name" value="Rce1-like"/>
    <property type="match status" value="1"/>
</dbReference>
<keyword evidence="4" id="KW-1185">Reference proteome</keyword>
<dbReference type="GO" id="GO:0080120">
    <property type="term" value="P:CAAX-box protein maturation"/>
    <property type="evidence" value="ECO:0007669"/>
    <property type="project" value="UniProtKB-ARBA"/>
</dbReference>
<dbReference type="RefSeq" id="WP_245132671.1">
    <property type="nucleotide sequence ID" value="NZ_JALJEJ010000012.1"/>
</dbReference>
<dbReference type="EMBL" id="JALJEJ010000012">
    <property type="protein sequence ID" value="MCJ8211764.1"/>
    <property type="molecule type" value="Genomic_DNA"/>
</dbReference>
<feature type="transmembrane region" description="Helical" evidence="1">
    <location>
        <begin position="164"/>
        <end position="183"/>
    </location>
</feature>
<protein>
    <submittedName>
        <fullName evidence="3">CPBP family intramembrane metalloprotease</fullName>
    </submittedName>
</protein>
<dbReference type="Proteomes" id="UP001139450">
    <property type="component" value="Unassembled WGS sequence"/>
</dbReference>
<evidence type="ECO:0000313" key="3">
    <source>
        <dbReference type="EMBL" id="MCJ8211764.1"/>
    </source>
</evidence>
<proteinExistence type="predicted"/>
<gene>
    <name evidence="3" type="ORF">MUY27_18745</name>
</gene>
<dbReference type="AlphaFoldDB" id="A0A9X1X653"/>
<reference evidence="3" key="1">
    <citation type="submission" date="2022-04" db="EMBL/GenBank/DDBJ databases">
        <title>Mucilaginibacter sp. RS28 isolated from freshwater.</title>
        <authorList>
            <person name="Ko S.-R."/>
        </authorList>
    </citation>
    <scope>NUCLEOTIDE SEQUENCE</scope>
    <source>
        <strain evidence="3">RS28</strain>
    </source>
</reference>
<keyword evidence="3" id="KW-0645">Protease</keyword>
<evidence type="ECO:0000259" key="2">
    <source>
        <dbReference type="Pfam" id="PF02517"/>
    </source>
</evidence>
<dbReference type="InterPro" id="IPR003675">
    <property type="entry name" value="Rce1/LyrA-like_dom"/>
</dbReference>
<evidence type="ECO:0000256" key="1">
    <source>
        <dbReference type="SAM" id="Phobius"/>
    </source>
</evidence>